<dbReference type="Proteomes" id="UP000008068">
    <property type="component" value="Unassembled WGS sequence"/>
</dbReference>
<dbReference type="EMBL" id="GL379792">
    <property type="protein sequence ID" value="EGT54158.1"/>
    <property type="molecule type" value="Genomic_DNA"/>
</dbReference>
<dbReference type="OMA" id="FLSRCHE"/>
<dbReference type="Pfam" id="PF14655">
    <property type="entry name" value="RAB3GAP2_N"/>
    <property type="match status" value="1"/>
</dbReference>
<evidence type="ECO:0000259" key="7">
    <source>
        <dbReference type="Pfam" id="PF14656"/>
    </source>
</evidence>
<evidence type="ECO:0000256" key="4">
    <source>
        <dbReference type="ARBA" id="ARBA00022490"/>
    </source>
</evidence>
<comment type="similarity">
    <text evidence="2">Belongs to the Rab3-GAP regulatory subunit family.</text>
</comment>
<evidence type="ECO:0000256" key="2">
    <source>
        <dbReference type="ARBA" id="ARBA00008153"/>
    </source>
</evidence>
<dbReference type="FunCoup" id="G0MFI1">
    <property type="interactions" value="3525"/>
</dbReference>
<evidence type="ECO:0000256" key="5">
    <source>
        <dbReference type="SAM" id="MobiDB-lite"/>
    </source>
</evidence>
<feature type="compositionally biased region" description="Basic and acidic residues" evidence="5">
    <location>
        <begin position="778"/>
        <end position="788"/>
    </location>
</feature>
<feature type="compositionally biased region" description="Polar residues" evidence="5">
    <location>
        <begin position="43"/>
        <end position="52"/>
    </location>
</feature>
<evidence type="ECO:0000256" key="3">
    <source>
        <dbReference type="ARBA" id="ARBA00022468"/>
    </source>
</evidence>
<feature type="region of interest" description="Disordered" evidence="5">
    <location>
        <begin position="778"/>
        <end position="801"/>
    </location>
</feature>
<organism evidence="9">
    <name type="scientific">Caenorhabditis brenneri</name>
    <name type="common">Nematode worm</name>
    <dbReference type="NCBI Taxonomy" id="135651"/>
    <lineage>
        <taxon>Eukaryota</taxon>
        <taxon>Metazoa</taxon>
        <taxon>Ecdysozoa</taxon>
        <taxon>Nematoda</taxon>
        <taxon>Chromadorea</taxon>
        <taxon>Rhabditida</taxon>
        <taxon>Rhabditina</taxon>
        <taxon>Rhabditomorpha</taxon>
        <taxon>Rhabditoidea</taxon>
        <taxon>Rhabditidae</taxon>
        <taxon>Peloderinae</taxon>
        <taxon>Caenorhabditis</taxon>
    </lineage>
</organism>
<sequence>MSVNPVNLEAYCAVSDEVAKQVKKYLLDESVDDSKFQRKNSESSEGSETQFCKTTEKKENVEEWDDWGDKEQEQNTLESDESIRNWLFRCDLKTYSDAEYLLVTWESRFVVLRKPPDETHYKIVCKQYIEGDPVGNEITASCLFGLSNVRHIDLLDSIIVALGTLDGHVYFFTEQGTMLYFDRFSIFEPVNSVQFDVVKTGQTFIVVFTKGFFMINPISLKSVLYQAKVLIAKGEKTVQEISESIELQSELLAPDIKGNIIHVIFTGLQKPSTFDQYVSASYDSFYAKVTKPALPLYSTFMVTTEKEFAVFVWHDREEQEKLLDDVIKYGKSLVPSFGIRKFFGISTEPTRIASHMRSAIHAPTRSLILETRIAQSVSRSPDSNYVAVTDRMARVLVIDVINRQVVLIFKGYRDATVSWVSATQDDRVAQFLTIFAPRRSLLEVWTVLGNVRVCAQHVPSSECNVVPGGETKMLCGLCHTHSDSNSFFIDEKGEFHRIALQFHLALTSRARQDQHDHLRLKDLEQKSIGSDEWFETFSDLRMATSRKSTFQNALHSLSTADEAHAFIARIRSVPTAGSLGDLPNIAEKSVAFYARIVTESKIEIGEFDKKSNYNLDSIVERILECHMNRFGEREELTNDVLKVGEWLKHVDLSQEDIDVFSDHWTEHRRIQLSNLIFAPLFGSFEIDEFYDTVLEKLPITRTNIVKLFYLKLEKTTNKIDWRSFNRTVEIVVNLEKSEPGILEKIDRMAMDTKNVTLGMLLLSVCWCVRKVMKGSLDKKENSEEGHLDPDEDPDEDPKNGTLEEWDAVAPEVEHLDSIMMCLHCVALAQTLLSEEDSDDVRIADVAQRIDSYIRENVAKWVVTDSIESETIDKLFPIDPTENLADDGDEEDRRNQMIIDFPDEKEDVVQRMYQMIPRVFEHDLVVADVCWEMMSRWFREKDQNFHLIHECTSLLPHSLIDPRLRHGIARLIWDKFVAAAFQSIVQMVEKTGRRPKDRESRKEIGMGEMRLEEFLRECERFLDILMVAVRDMPAPIDFKQDLLVEMAYSSFASHLHQSKSAPPRQDQLSTLAARQSLVNFHLVLHHQHLALALRLQLTTGLRFHPLRNLFCGTGNRAFFAPLDSHPLIPLDRVDDAILEKRHAFLVKVAEQGSMEERRLARNLEMEWKLTVNEISFMQALASFRHGNDHQGALELASCVRDDRSAVALARVLAGRLLQLATEANKRFSTAHSQYLCALAGEEAARVELYEATEEGDPLVESNPKTWKEAVTSLGRSGNSVPQSAQAAIPFVRMNDIAKLYFGAQWVNN</sequence>
<feature type="domain" description="Rab3GAP regulatory subunit C-terminal" evidence="7">
    <location>
        <begin position="749"/>
        <end position="1150"/>
    </location>
</feature>
<feature type="domain" description="Rab3-GAP regulatory subunit N-terminal" evidence="6">
    <location>
        <begin position="86"/>
        <end position="463"/>
    </location>
</feature>
<dbReference type="PANTHER" id="PTHR12472:SF0">
    <property type="entry name" value="RAB3 GTPASE-ACTIVATING PROTEIN NON-CATALYTIC SUBUNIT"/>
    <property type="match status" value="1"/>
</dbReference>
<dbReference type="PANTHER" id="PTHR12472">
    <property type="entry name" value="RAB3-GAP REGULATORY DOMAIN"/>
    <property type="match status" value="1"/>
</dbReference>
<name>G0MFI1_CAEBE</name>
<evidence type="ECO:0000313" key="8">
    <source>
        <dbReference type="EMBL" id="EGT54158.1"/>
    </source>
</evidence>
<dbReference type="OrthoDB" id="2019917at2759"/>
<dbReference type="InParanoid" id="G0MFI1"/>
<proteinExistence type="inferred from homology"/>
<dbReference type="eggNOG" id="KOG2727">
    <property type="taxonomic scope" value="Eukaryota"/>
</dbReference>
<feature type="region of interest" description="Disordered" evidence="5">
    <location>
        <begin position="33"/>
        <end position="52"/>
    </location>
</feature>
<keyword evidence="9" id="KW-1185">Reference proteome</keyword>
<gene>
    <name evidence="8" type="ORF">CAEBREN_06178</name>
</gene>
<evidence type="ECO:0000313" key="9">
    <source>
        <dbReference type="Proteomes" id="UP000008068"/>
    </source>
</evidence>
<dbReference type="InterPro" id="IPR026059">
    <property type="entry name" value="Rab3GAP2"/>
</dbReference>
<dbReference type="STRING" id="135651.G0MFI1"/>
<dbReference type="GO" id="GO:0005737">
    <property type="term" value="C:cytoplasm"/>
    <property type="evidence" value="ECO:0007669"/>
    <property type="project" value="UniProtKB-SubCell"/>
</dbReference>
<dbReference type="InterPro" id="IPR029257">
    <property type="entry name" value="RAB3GAP2_C"/>
</dbReference>
<keyword evidence="4" id="KW-0963">Cytoplasm</keyword>
<comment type="subcellular location">
    <subcellularLocation>
        <location evidence="1">Cytoplasm</location>
    </subcellularLocation>
</comment>
<evidence type="ECO:0000256" key="1">
    <source>
        <dbReference type="ARBA" id="ARBA00004496"/>
    </source>
</evidence>
<protein>
    <submittedName>
        <fullName evidence="8">Uncharacterized protein</fullName>
    </submittedName>
</protein>
<dbReference type="HOGENOM" id="CLU_005666_0_0_1"/>
<reference evidence="9" key="1">
    <citation type="submission" date="2011-07" db="EMBL/GenBank/DDBJ databases">
        <authorList>
            <consortium name="Caenorhabditis brenneri Sequencing and Analysis Consortium"/>
            <person name="Wilson R.K."/>
        </authorList>
    </citation>
    <scope>NUCLEOTIDE SEQUENCE [LARGE SCALE GENOMIC DNA]</scope>
    <source>
        <strain evidence="9">PB2801</strain>
    </source>
</reference>
<dbReference type="InterPro" id="IPR032839">
    <property type="entry name" value="RAB3GAP_N"/>
</dbReference>
<evidence type="ECO:0000259" key="6">
    <source>
        <dbReference type="Pfam" id="PF14655"/>
    </source>
</evidence>
<feature type="compositionally biased region" description="Basic and acidic residues" evidence="5">
    <location>
        <begin position="33"/>
        <end position="42"/>
    </location>
</feature>
<accession>G0MFI1</accession>
<dbReference type="GO" id="GO:0005096">
    <property type="term" value="F:GTPase activator activity"/>
    <property type="evidence" value="ECO:0007669"/>
    <property type="project" value="UniProtKB-KW"/>
</dbReference>
<dbReference type="Pfam" id="PF14656">
    <property type="entry name" value="RAB3GAP2_C"/>
    <property type="match status" value="1"/>
</dbReference>
<keyword evidence="3" id="KW-0343">GTPase activation</keyword>